<evidence type="ECO:0000256" key="1">
    <source>
        <dbReference type="ARBA" id="ARBA00001971"/>
    </source>
</evidence>
<organism evidence="6 7">
    <name type="scientific">Aquarana catesbeiana</name>
    <name type="common">American bullfrog</name>
    <name type="synonym">Rana catesbeiana</name>
    <dbReference type="NCBI Taxonomy" id="8400"/>
    <lineage>
        <taxon>Eukaryota</taxon>
        <taxon>Metazoa</taxon>
        <taxon>Chordata</taxon>
        <taxon>Craniata</taxon>
        <taxon>Vertebrata</taxon>
        <taxon>Euteleostomi</taxon>
        <taxon>Amphibia</taxon>
        <taxon>Batrachia</taxon>
        <taxon>Anura</taxon>
        <taxon>Neobatrachia</taxon>
        <taxon>Ranoidea</taxon>
        <taxon>Ranidae</taxon>
        <taxon>Aquarana</taxon>
    </lineage>
</organism>
<gene>
    <name evidence="6" type="ORF">AB205_0203250</name>
</gene>
<dbReference type="EMBL" id="KV984654">
    <property type="protein sequence ID" value="PIO15066.1"/>
    <property type="molecule type" value="Genomic_DNA"/>
</dbReference>
<dbReference type="InterPro" id="IPR050182">
    <property type="entry name" value="Cytochrome_P450_fam2"/>
</dbReference>
<evidence type="ECO:0000256" key="3">
    <source>
        <dbReference type="ARBA" id="ARBA00022723"/>
    </source>
</evidence>
<dbReference type="InterPro" id="IPR002401">
    <property type="entry name" value="Cyt_P450_E_grp-I"/>
</dbReference>
<feature type="region of interest" description="Disordered" evidence="5">
    <location>
        <begin position="72"/>
        <end position="127"/>
    </location>
</feature>
<reference evidence="7" key="1">
    <citation type="journal article" date="2017" name="Nat. Commun.">
        <title>The North American bullfrog draft genome provides insight into hormonal regulation of long noncoding RNA.</title>
        <authorList>
            <person name="Hammond S.A."/>
            <person name="Warren R.L."/>
            <person name="Vandervalk B.P."/>
            <person name="Kucuk E."/>
            <person name="Khan H."/>
            <person name="Gibb E.A."/>
            <person name="Pandoh P."/>
            <person name="Kirk H."/>
            <person name="Zhao Y."/>
            <person name="Jones M."/>
            <person name="Mungall A.J."/>
            <person name="Coope R."/>
            <person name="Pleasance S."/>
            <person name="Moore R.A."/>
            <person name="Holt R.A."/>
            <person name="Round J.M."/>
            <person name="Ohora S."/>
            <person name="Walle B.V."/>
            <person name="Veldhoen N."/>
            <person name="Helbing C.C."/>
            <person name="Birol I."/>
        </authorList>
    </citation>
    <scope>NUCLEOTIDE SEQUENCE [LARGE SCALE GENOMIC DNA]</scope>
</reference>
<evidence type="ECO:0000256" key="2">
    <source>
        <dbReference type="ARBA" id="ARBA00010617"/>
    </source>
</evidence>
<keyword evidence="3" id="KW-0479">Metal-binding</keyword>
<evidence type="ECO:0000256" key="4">
    <source>
        <dbReference type="ARBA" id="ARBA00023004"/>
    </source>
</evidence>
<dbReference type="GO" id="GO:0006805">
    <property type="term" value="P:xenobiotic metabolic process"/>
    <property type="evidence" value="ECO:0007669"/>
    <property type="project" value="TreeGrafter"/>
</dbReference>
<dbReference type="AlphaFoldDB" id="A0A2G9QHM6"/>
<keyword evidence="4" id="KW-0408">Iron</keyword>
<dbReference type="Pfam" id="PF00067">
    <property type="entry name" value="p450"/>
    <property type="match status" value="1"/>
</dbReference>
<dbReference type="PANTHER" id="PTHR24300:SF395">
    <property type="entry name" value="CYTOCHROME P450, FAMILY 2, SUBFAMILY AC, POLYPEPTIDE 7"/>
    <property type="match status" value="1"/>
</dbReference>
<dbReference type="PRINTS" id="PR00463">
    <property type="entry name" value="EP450I"/>
</dbReference>
<evidence type="ECO:0000313" key="7">
    <source>
        <dbReference type="Proteomes" id="UP000228934"/>
    </source>
</evidence>
<proteinExistence type="inferred from homology"/>
<feature type="non-terminal residue" evidence="6">
    <location>
        <position position="1"/>
    </location>
</feature>
<dbReference type="GO" id="GO:0020037">
    <property type="term" value="F:heme binding"/>
    <property type="evidence" value="ECO:0007669"/>
    <property type="project" value="InterPro"/>
</dbReference>
<dbReference type="SUPFAM" id="SSF48264">
    <property type="entry name" value="Cytochrome P450"/>
    <property type="match status" value="1"/>
</dbReference>
<dbReference type="GO" id="GO:0005737">
    <property type="term" value="C:cytoplasm"/>
    <property type="evidence" value="ECO:0007669"/>
    <property type="project" value="TreeGrafter"/>
</dbReference>
<dbReference type="GO" id="GO:0006082">
    <property type="term" value="P:organic acid metabolic process"/>
    <property type="evidence" value="ECO:0007669"/>
    <property type="project" value="TreeGrafter"/>
</dbReference>
<dbReference type="GO" id="GO:0016712">
    <property type="term" value="F:oxidoreductase activity, acting on paired donors, with incorporation or reduction of molecular oxygen, reduced flavin or flavoprotein as one donor, and incorporation of one atom of oxygen"/>
    <property type="evidence" value="ECO:0007669"/>
    <property type="project" value="TreeGrafter"/>
</dbReference>
<dbReference type="Gene3D" id="1.10.630.10">
    <property type="entry name" value="Cytochrome P450"/>
    <property type="match status" value="1"/>
</dbReference>
<evidence type="ECO:0000256" key="5">
    <source>
        <dbReference type="SAM" id="MobiDB-lite"/>
    </source>
</evidence>
<accession>A0A2G9QHM6</accession>
<dbReference type="GO" id="GO:0005506">
    <property type="term" value="F:iron ion binding"/>
    <property type="evidence" value="ECO:0007669"/>
    <property type="project" value="InterPro"/>
</dbReference>
<dbReference type="OrthoDB" id="2789670at2759"/>
<dbReference type="PANTHER" id="PTHR24300">
    <property type="entry name" value="CYTOCHROME P450 508A4-RELATED"/>
    <property type="match status" value="1"/>
</dbReference>
<comment type="cofactor">
    <cofactor evidence="1">
        <name>heme</name>
        <dbReference type="ChEBI" id="CHEBI:30413"/>
    </cofactor>
</comment>
<keyword evidence="7" id="KW-1185">Reference proteome</keyword>
<dbReference type="InterPro" id="IPR001128">
    <property type="entry name" value="Cyt_P450"/>
</dbReference>
<comment type="similarity">
    <text evidence="2">Belongs to the cytochrome P450 family.</text>
</comment>
<sequence length="127" mass="14932">ESTKAETHFDDENLVYSVLDLFGAGTGTTSTTLRWGILLMMKYPEIQKEGGVTGWPHPPLCKKCQKNRSVTWQKTPTEAYRADGAEKKPEEDAGREERWKKKMEKKKMEEEEEEHRRKTRRKKMEEE</sequence>
<feature type="compositionally biased region" description="Basic and acidic residues" evidence="5">
    <location>
        <begin position="80"/>
        <end position="99"/>
    </location>
</feature>
<dbReference type="Proteomes" id="UP000228934">
    <property type="component" value="Unassembled WGS sequence"/>
</dbReference>
<dbReference type="InterPro" id="IPR036396">
    <property type="entry name" value="Cyt_P450_sf"/>
</dbReference>
<protein>
    <submittedName>
        <fullName evidence="6">Uncharacterized protein</fullName>
    </submittedName>
</protein>
<feature type="compositionally biased region" description="Basic residues" evidence="5">
    <location>
        <begin position="117"/>
        <end position="127"/>
    </location>
</feature>
<name>A0A2G9QHM6_AQUCT</name>
<evidence type="ECO:0000313" key="6">
    <source>
        <dbReference type="EMBL" id="PIO15066.1"/>
    </source>
</evidence>